<organism evidence="2 3">
    <name type="scientific">Haloferula sargassicola</name>
    <dbReference type="NCBI Taxonomy" id="490096"/>
    <lineage>
        <taxon>Bacteria</taxon>
        <taxon>Pseudomonadati</taxon>
        <taxon>Verrucomicrobiota</taxon>
        <taxon>Verrucomicrobiia</taxon>
        <taxon>Verrucomicrobiales</taxon>
        <taxon>Verrucomicrobiaceae</taxon>
        <taxon>Haloferula</taxon>
    </lineage>
</organism>
<protein>
    <recommendedName>
        <fullName evidence="4">Repressor phrH2</fullName>
    </recommendedName>
</protein>
<dbReference type="EMBL" id="BAABRI010000031">
    <property type="protein sequence ID" value="GAA5484667.1"/>
    <property type="molecule type" value="Genomic_DNA"/>
</dbReference>
<comment type="caution">
    <text evidence="2">The sequence shown here is derived from an EMBL/GenBank/DDBJ whole genome shotgun (WGS) entry which is preliminary data.</text>
</comment>
<name>A0ABP9UV91_9BACT</name>
<keyword evidence="3" id="KW-1185">Reference proteome</keyword>
<sequence length="117" mass="12933">MELPPDIESTLTPGRYHRAKILMDDRSSWAWLERTPDTIELFLTAGSDAESSGPGGRVSLTRDEIDLIRYVGHDETPYFVLWGVLFTLNDDLNLDRGEPSGSGALGGETPDGEDFFS</sequence>
<feature type="region of interest" description="Disordered" evidence="1">
    <location>
        <begin position="96"/>
        <end position="117"/>
    </location>
</feature>
<evidence type="ECO:0000313" key="3">
    <source>
        <dbReference type="Proteomes" id="UP001476282"/>
    </source>
</evidence>
<evidence type="ECO:0000313" key="2">
    <source>
        <dbReference type="EMBL" id="GAA5484667.1"/>
    </source>
</evidence>
<reference evidence="2 3" key="1">
    <citation type="submission" date="2024-02" db="EMBL/GenBank/DDBJ databases">
        <title>Haloferula sargassicola NBRC 104335.</title>
        <authorList>
            <person name="Ichikawa N."/>
            <person name="Katano-Makiyama Y."/>
            <person name="Hidaka K."/>
        </authorList>
    </citation>
    <scope>NUCLEOTIDE SEQUENCE [LARGE SCALE GENOMIC DNA]</scope>
    <source>
        <strain evidence="2 3">NBRC 104335</strain>
    </source>
</reference>
<evidence type="ECO:0000256" key="1">
    <source>
        <dbReference type="SAM" id="MobiDB-lite"/>
    </source>
</evidence>
<accession>A0ABP9UV91</accession>
<proteinExistence type="predicted"/>
<evidence type="ECO:0008006" key="4">
    <source>
        <dbReference type="Google" id="ProtNLM"/>
    </source>
</evidence>
<dbReference type="Proteomes" id="UP001476282">
    <property type="component" value="Unassembled WGS sequence"/>
</dbReference>
<gene>
    <name evidence="2" type="ORF">Hsar01_03913</name>
</gene>